<dbReference type="GO" id="GO:0030490">
    <property type="term" value="P:maturation of SSU-rRNA"/>
    <property type="evidence" value="ECO:0007669"/>
    <property type="project" value="UniProtKB-UniRule"/>
</dbReference>
<evidence type="ECO:0000256" key="1">
    <source>
        <dbReference type="ARBA" id="ARBA00022517"/>
    </source>
</evidence>
<dbReference type="InterPro" id="IPR020053">
    <property type="entry name" value="Ribosome-bd_factorA_CS"/>
</dbReference>
<dbReference type="PANTHER" id="PTHR33515">
    <property type="entry name" value="RIBOSOME-BINDING FACTOR A, CHLOROPLASTIC-RELATED"/>
    <property type="match status" value="1"/>
</dbReference>
<keyword evidence="5" id="KW-1185">Reference proteome</keyword>
<accession>A0A2U2ACW8</accession>
<keyword evidence="2" id="KW-0963">Cytoplasm</keyword>
<comment type="function">
    <text evidence="2">One of several proteins that assist in the late maturation steps of the functional core of the 30S ribosomal subunit. Associates with free 30S ribosomal subunits (but not with 30S subunits that are part of 70S ribosomes or polysomes). Required for efficient processing of 16S rRNA. May interact with the 5'-terminal helix region of 16S rRNA.</text>
</comment>
<dbReference type="HAMAP" id="MF_00003">
    <property type="entry name" value="RbfA"/>
    <property type="match status" value="1"/>
</dbReference>
<name>A0A2U2ACW8_9GAMM</name>
<keyword evidence="1 2" id="KW-0690">Ribosome biogenesis</keyword>
<dbReference type="SUPFAM" id="SSF89919">
    <property type="entry name" value="Ribosome-binding factor A, RbfA"/>
    <property type="match status" value="1"/>
</dbReference>
<evidence type="ECO:0000313" key="4">
    <source>
        <dbReference type="EMBL" id="PWD80504.1"/>
    </source>
</evidence>
<gene>
    <name evidence="2 4" type="primary">rbfA</name>
    <name evidence="4" type="ORF">DC083_09370</name>
</gene>
<protein>
    <recommendedName>
        <fullName evidence="2">Ribosome-binding factor A</fullName>
    </recommendedName>
</protein>
<dbReference type="EMBL" id="QEWQ01000006">
    <property type="protein sequence ID" value="PWD80504.1"/>
    <property type="molecule type" value="Genomic_DNA"/>
</dbReference>
<dbReference type="GO" id="GO:0005829">
    <property type="term" value="C:cytosol"/>
    <property type="evidence" value="ECO:0007669"/>
    <property type="project" value="TreeGrafter"/>
</dbReference>
<sequence>MSTNSRLKRINEQLRQELSMLIRKEITDPRAMLVSITLVETVRDFSQAKVYVTYLGPDEERQEIIDLLHEYGPEFRRQLGKILRLRTIPRFHFVYDDLLEKSNAITSLITEAIRSDEQKAKEHPSEETSHSEFEDESKN</sequence>
<dbReference type="OrthoDB" id="307788at2"/>
<dbReference type="AlphaFoldDB" id="A0A2U2ACW8"/>
<dbReference type="Proteomes" id="UP000245020">
    <property type="component" value="Unassembled WGS sequence"/>
</dbReference>
<dbReference type="InterPro" id="IPR015946">
    <property type="entry name" value="KH_dom-like_a/b"/>
</dbReference>
<dbReference type="RefSeq" id="WP_109189938.1">
    <property type="nucleotide sequence ID" value="NZ_BMYA01000004.1"/>
</dbReference>
<dbReference type="GO" id="GO:0043024">
    <property type="term" value="F:ribosomal small subunit binding"/>
    <property type="evidence" value="ECO:0007669"/>
    <property type="project" value="TreeGrafter"/>
</dbReference>
<comment type="similarity">
    <text evidence="2">Belongs to the RbfA family.</text>
</comment>
<comment type="caution">
    <text evidence="4">The sequence shown here is derived from an EMBL/GenBank/DDBJ whole genome shotgun (WGS) entry which is preliminary data.</text>
</comment>
<evidence type="ECO:0000256" key="3">
    <source>
        <dbReference type="SAM" id="MobiDB-lite"/>
    </source>
</evidence>
<dbReference type="InterPro" id="IPR023799">
    <property type="entry name" value="RbfA_dom_sf"/>
</dbReference>
<dbReference type="PANTHER" id="PTHR33515:SF1">
    <property type="entry name" value="RIBOSOME-BINDING FACTOR A, CHLOROPLASTIC-RELATED"/>
    <property type="match status" value="1"/>
</dbReference>
<dbReference type="PROSITE" id="PS01319">
    <property type="entry name" value="RBFA"/>
    <property type="match status" value="1"/>
</dbReference>
<dbReference type="InterPro" id="IPR000238">
    <property type="entry name" value="RbfA"/>
</dbReference>
<proteinExistence type="inferred from homology"/>
<evidence type="ECO:0000313" key="5">
    <source>
        <dbReference type="Proteomes" id="UP000245020"/>
    </source>
</evidence>
<organism evidence="4 5">
    <name type="scientific">Ignatzschineria ureiclastica</name>
    <dbReference type="NCBI Taxonomy" id="472582"/>
    <lineage>
        <taxon>Bacteria</taxon>
        <taxon>Pseudomonadati</taxon>
        <taxon>Pseudomonadota</taxon>
        <taxon>Gammaproteobacteria</taxon>
        <taxon>Cardiobacteriales</taxon>
        <taxon>Ignatzschineriaceae</taxon>
        <taxon>Ignatzschineria</taxon>
    </lineage>
</organism>
<comment type="subcellular location">
    <subcellularLocation>
        <location evidence="2">Cytoplasm</location>
    </subcellularLocation>
</comment>
<reference evidence="5" key="1">
    <citation type="submission" date="2018-05" db="EMBL/GenBank/DDBJ databases">
        <title>Ignatzschineria dubaiensis sp. nov., isolated from necrotic foot tissues of dromedaries (Camelus dromedarius) and associated maggots in Dubai, United Arab Emirates.</title>
        <authorList>
            <person name="Tsang C.C."/>
            <person name="Tang J.Y.M."/>
            <person name="Fong J.Y.H."/>
            <person name="Kinne J."/>
            <person name="Lee H.H."/>
            <person name="Joseph M."/>
            <person name="Jose S."/>
            <person name="Schuster R.K."/>
            <person name="Tang Y."/>
            <person name="Sivakumar S."/>
            <person name="Chen J.H.K."/>
            <person name="Teng J.L.L."/>
            <person name="Lau S.K.P."/>
            <person name="Wernery U."/>
            <person name="Woo P.C.Y."/>
        </authorList>
    </citation>
    <scope>NUCLEOTIDE SEQUENCE [LARGE SCALE GENOMIC DNA]</scope>
    <source>
        <strain evidence="5">KCTC 22644</strain>
    </source>
</reference>
<comment type="subunit">
    <text evidence="2">Monomer. Binds 30S ribosomal subunits, but not 50S ribosomal subunits or 70S ribosomes.</text>
</comment>
<feature type="region of interest" description="Disordered" evidence="3">
    <location>
        <begin position="115"/>
        <end position="139"/>
    </location>
</feature>
<evidence type="ECO:0000256" key="2">
    <source>
        <dbReference type="HAMAP-Rule" id="MF_00003"/>
    </source>
</evidence>
<dbReference type="Pfam" id="PF02033">
    <property type="entry name" value="RBFA"/>
    <property type="match status" value="1"/>
</dbReference>
<dbReference type="NCBIfam" id="TIGR00082">
    <property type="entry name" value="rbfA"/>
    <property type="match status" value="1"/>
</dbReference>
<dbReference type="Gene3D" id="3.30.300.20">
    <property type="match status" value="1"/>
</dbReference>